<evidence type="ECO:0000313" key="4">
    <source>
        <dbReference type="Proteomes" id="UP001168972"/>
    </source>
</evidence>
<feature type="domain" description="Deltamethrin resistance protein prag01" evidence="2">
    <location>
        <begin position="32"/>
        <end position="83"/>
    </location>
</feature>
<sequence>MLNRVVRPITRIAQRGVRRYHNEQTHKYASMDEVPIPSGSWQAQYDAYQKKYNMQLIGGIGFFIITFIFAEASGSLYMNAYAPEPKTEE</sequence>
<keyword evidence="1" id="KW-1133">Transmembrane helix</keyword>
<dbReference type="Pfam" id="PF16020">
    <property type="entry name" value="Deltameth_res"/>
    <property type="match status" value="1"/>
</dbReference>
<accession>A0AA39C8A3</accession>
<evidence type="ECO:0000256" key="1">
    <source>
        <dbReference type="SAM" id="Phobius"/>
    </source>
</evidence>
<feature type="transmembrane region" description="Helical" evidence="1">
    <location>
        <begin position="56"/>
        <end position="78"/>
    </location>
</feature>
<protein>
    <recommendedName>
        <fullName evidence="2">Deltamethrin resistance protein prag01 domain-containing protein</fullName>
    </recommendedName>
</protein>
<evidence type="ECO:0000259" key="2">
    <source>
        <dbReference type="Pfam" id="PF16020"/>
    </source>
</evidence>
<name>A0AA39C8A3_MICHY</name>
<dbReference type="Proteomes" id="UP001168972">
    <property type="component" value="Unassembled WGS sequence"/>
</dbReference>
<dbReference type="PANTHER" id="PTHR22133:SF2">
    <property type="entry name" value="AT01821P-RELATED"/>
    <property type="match status" value="1"/>
</dbReference>
<organism evidence="3 4">
    <name type="scientific">Microctonus hyperodae</name>
    <name type="common">Parasitoid wasp</name>
    <dbReference type="NCBI Taxonomy" id="165561"/>
    <lineage>
        <taxon>Eukaryota</taxon>
        <taxon>Metazoa</taxon>
        <taxon>Ecdysozoa</taxon>
        <taxon>Arthropoda</taxon>
        <taxon>Hexapoda</taxon>
        <taxon>Insecta</taxon>
        <taxon>Pterygota</taxon>
        <taxon>Neoptera</taxon>
        <taxon>Endopterygota</taxon>
        <taxon>Hymenoptera</taxon>
        <taxon>Apocrita</taxon>
        <taxon>Ichneumonoidea</taxon>
        <taxon>Braconidae</taxon>
        <taxon>Euphorinae</taxon>
        <taxon>Microctonus</taxon>
    </lineage>
</organism>
<dbReference type="PANTHER" id="PTHR22133">
    <property type="entry name" value="AT01821P-RELATED"/>
    <property type="match status" value="1"/>
</dbReference>
<keyword evidence="1" id="KW-0812">Transmembrane</keyword>
<keyword evidence="1" id="KW-0472">Membrane</keyword>
<keyword evidence="4" id="KW-1185">Reference proteome</keyword>
<dbReference type="AlphaFoldDB" id="A0AA39C8A3"/>
<gene>
    <name evidence="3" type="ORF">PV327_010838</name>
</gene>
<dbReference type="InterPro" id="IPR031973">
    <property type="entry name" value="Deltameth_res_prag01"/>
</dbReference>
<comment type="caution">
    <text evidence="3">The sequence shown here is derived from an EMBL/GenBank/DDBJ whole genome shotgun (WGS) entry which is preliminary data.</text>
</comment>
<reference evidence="3" key="1">
    <citation type="journal article" date="2023" name="bioRxiv">
        <title>Scaffold-level genome assemblies of two parasitoid biocontrol wasps reveal the parthenogenesis mechanism and an associated novel virus.</title>
        <authorList>
            <person name="Inwood S."/>
            <person name="Skelly J."/>
            <person name="Guhlin J."/>
            <person name="Harrop T."/>
            <person name="Goldson S."/>
            <person name="Dearden P."/>
        </authorList>
    </citation>
    <scope>NUCLEOTIDE SEQUENCE</scope>
    <source>
        <strain evidence="3">Lincoln</strain>
        <tissue evidence="3">Whole body</tissue>
    </source>
</reference>
<proteinExistence type="predicted"/>
<dbReference type="EMBL" id="JAQQBR010001836">
    <property type="protein sequence ID" value="KAK0159759.1"/>
    <property type="molecule type" value="Genomic_DNA"/>
</dbReference>
<reference evidence="3" key="2">
    <citation type="submission" date="2023-03" db="EMBL/GenBank/DDBJ databases">
        <authorList>
            <person name="Inwood S.N."/>
            <person name="Skelly J.G."/>
            <person name="Guhlin J."/>
            <person name="Harrop T.W.R."/>
            <person name="Goldson S.G."/>
            <person name="Dearden P.K."/>
        </authorList>
    </citation>
    <scope>NUCLEOTIDE SEQUENCE</scope>
    <source>
        <strain evidence="3">Lincoln</strain>
        <tissue evidence="3">Whole body</tissue>
    </source>
</reference>
<evidence type="ECO:0000313" key="3">
    <source>
        <dbReference type="EMBL" id="KAK0159759.1"/>
    </source>
</evidence>